<keyword evidence="1" id="KW-0812">Transmembrane</keyword>
<comment type="caution">
    <text evidence="2">The sequence shown here is derived from an EMBL/GenBank/DDBJ whole genome shotgun (WGS) entry which is preliminary data.</text>
</comment>
<dbReference type="Proteomes" id="UP000316096">
    <property type="component" value="Unassembled WGS sequence"/>
</dbReference>
<keyword evidence="1" id="KW-1133">Transmembrane helix</keyword>
<evidence type="ECO:0008006" key="4">
    <source>
        <dbReference type="Google" id="ProtNLM"/>
    </source>
</evidence>
<dbReference type="EMBL" id="VFOZ01000003">
    <property type="protein sequence ID" value="TQL88050.1"/>
    <property type="molecule type" value="Genomic_DNA"/>
</dbReference>
<sequence length="322" mass="35479">MRSDIPPITSEAERTARAALMREIHGPVRSARRSVRPWWSRRSAVAAMVTVAVVSGLAVVPSVLPSGGPRVIAPAANAQELAERAAQAIEKQPPPYPRKDQWLYIKSLDWSDGDRTGKPTVNQYWFRGDGALEAMPPKDSGFIGTFKRDKTLWPPVLDHAEVAALPGDPDRLLAWINTKVDAHETVIDQMEARYLRRNPGGKFFANLPMRTRLDQTMSLIRALFANYPLPPRVSAGLFRVFPKIGGVGFQRGVLDAAGRRGDAFTSLSGDGKFREQIIVDSRTYHYLGSAFTDAKTGRPVNRDALLKTAVVDKPWQQPSSGG</sequence>
<dbReference type="OrthoDB" id="3509545at2"/>
<gene>
    <name evidence="2" type="ORF">FB559_8663</name>
</gene>
<evidence type="ECO:0000256" key="1">
    <source>
        <dbReference type="SAM" id="Phobius"/>
    </source>
</evidence>
<keyword evidence="1" id="KW-0472">Membrane</keyword>
<evidence type="ECO:0000313" key="2">
    <source>
        <dbReference type="EMBL" id="TQL88050.1"/>
    </source>
</evidence>
<protein>
    <recommendedName>
        <fullName evidence="4">CU044_5270 family protein</fullName>
    </recommendedName>
</protein>
<dbReference type="NCBIfam" id="NF038083">
    <property type="entry name" value="CU044_5270_fam"/>
    <property type="match status" value="1"/>
</dbReference>
<organism evidence="2 3">
    <name type="scientific">Actinoallomurus bryophytorum</name>
    <dbReference type="NCBI Taxonomy" id="1490222"/>
    <lineage>
        <taxon>Bacteria</taxon>
        <taxon>Bacillati</taxon>
        <taxon>Actinomycetota</taxon>
        <taxon>Actinomycetes</taxon>
        <taxon>Streptosporangiales</taxon>
        <taxon>Thermomonosporaceae</taxon>
        <taxon>Actinoallomurus</taxon>
    </lineage>
</organism>
<evidence type="ECO:0000313" key="3">
    <source>
        <dbReference type="Proteomes" id="UP000316096"/>
    </source>
</evidence>
<dbReference type="RefSeq" id="WP_141963781.1">
    <property type="nucleotide sequence ID" value="NZ_VFOZ01000003.1"/>
</dbReference>
<proteinExistence type="predicted"/>
<name>A0A543BTB4_9ACTN</name>
<accession>A0A543BTB4</accession>
<dbReference type="InterPro" id="IPR047789">
    <property type="entry name" value="CU044_5270-like"/>
</dbReference>
<dbReference type="AlphaFoldDB" id="A0A543BTB4"/>
<keyword evidence="3" id="KW-1185">Reference proteome</keyword>
<feature type="transmembrane region" description="Helical" evidence="1">
    <location>
        <begin position="43"/>
        <end position="64"/>
    </location>
</feature>
<reference evidence="2 3" key="1">
    <citation type="submission" date="2019-06" db="EMBL/GenBank/DDBJ databases">
        <title>Sequencing the genomes of 1000 actinobacteria strains.</title>
        <authorList>
            <person name="Klenk H.-P."/>
        </authorList>
    </citation>
    <scope>NUCLEOTIDE SEQUENCE [LARGE SCALE GENOMIC DNA]</scope>
    <source>
        <strain evidence="2 3">DSM 102200</strain>
    </source>
</reference>